<accession>A0A9J6RHL6</accession>
<keyword evidence="5" id="KW-1185">Reference proteome</keyword>
<evidence type="ECO:0000256" key="2">
    <source>
        <dbReference type="ARBA" id="ARBA00022649"/>
    </source>
</evidence>
<dbReference type="InterPro" id="IPR005031">
    <property type="entry name" value="COQ10_START"/>
</dbReference>
<gene>
    <name evidence="4" type="ORF">O0V09_00695</name>
</gene>
<dbReference type="GO" id="GO:0048039">
    <property type="term" value="F:ubiquinone binding"/>
    <property type="evidence" value="ECO:0007669"/>
    <property type="project" value="InterPro"/>
</dbReference>
<dbReference type="InterPro" id="IPR023393">
    <property type="entry name" value="START-like_dom_sf"/>
</dbReference>
<name>A0A9J6RHL6_9GAMM</name>
<comment type="similarity">
    <text evidence="1">Belongs to the ribosome association toxin RatA family.</text>
</comment>
<organism evidence="4 5">
    <name type="scientific">Dasania phycosphaerae</name>
    <dbReference type="NCBI Taxonomy" id="2950436"/>
    <lineage>
        <taxon>Bacteria</taxon>
        <taxon>Pseudomonadati</taxon>
        <taxon>Pseudomonadota</taxon>
        <taxon>Gammaproteobacteria</taxon>
        <taxon>Cellvibrionales</taxon>
        <taxon>Spongiibacteraceae</taxon>
        <taxon>Dasania</taxon>
    </lineage>
</organism>
<feature type="domain" description="Coenzyme Q-binding protein COQ10 START" evidence="3">
    <location>
        <begin position="10"/>
        <end position="134"/>
    </location>
</feature>
<dbReference type="RefSeq" id="WP_258329842.1">
    <property type="nucleotide sequence ID" value="NZ_JAPTGG010000001.1"/>
</dbReference>
<keyword evidence="2" id="KW-1277">Toxin-antitoxin system</keyword>
<evidence type="ECO:0000313" key="5">
    <source>
        <dbReference type="Proteomes" id="UP001069090"/>
    </source>
</evidence>
<evidence type="ECO:0000259" key="3">
    <source>
        <dbReference type="Pfam" id="PF03364"/>
    </source>
</evidence>
<protein>
    <submittedName>
        <fullName evidence="4">Type II toxin-antitoxin system RatA family toxin</fullName>
    </submittedName>
</protein>
<dbReference type="Gene3D" id="3.30.530.20">
    <property type="match status" value="1"/>
</dbReference>
<evidence type="ECO:0000256" key="1">
    <source>
        <dbReference type="ARBA" id="ARBA00008918"/>
    </source>
</evidence>
<dbReference type="InterPro" id="IPR044996">
    <property type="entry name" value="COQ10-like"/>
</dbReference>
<proteinExistence type="inferred from homology"/>
<reference evidence="4 5" key="1">
    <citation type="submission" date="2022-12" db="EMBL/GenBank/DDBJ databases">
        <title>Dasania phycosphaerae sp. nov., isolated from particulate material of the south coast of Korea.</title>
        <authorList>
            <person name="Jiang Y."/>
        </authorList>
    </citation>
    <scope>NUCLEOTIDE SEQUENCE [LARGE SCALE GENOMIC DNA]</scope>
    <source>
        <strain evidence="4 5">GY-19</strain>
    </source>
</reference>
<dbReference type="PANTHER" id="PTHR12901">
    <property type="entry name" value="SPERM PROTEIN HOMOLOG"/>
    <property type="match status" value="1"/>
</dbReference>
<evidence type="ECO:0000313" key="4">
    <source>
        <dbReference type="EMBL" id="MCZ0863695.1"/>
    </source>
</evidence>
<dbReference type="CDD" id="cd07813">
    <property type="entry name" value="COQ10p_like"/>
    <property type="match status" value="1"/>
</dbReference>
<dbReference type="Proteomes" id="UP001069090">
    <property type="component" value="Unassembled WGS sequence"/>
</dbReference>
<comment type="caution">
    <text evidence="4">The sequence shown here is derived from an EMBL/GenBank/DDBJ whole genome shotgun (WGS) entry which is preliminary data.</text>
</comment>
<dbReference type="EMBL" id="JAPTGG010000001">
    <property type="protein sequence ID" value="MCZ0863695.1"/>
    <property type="molecule type" value="Genomic_DNA"/>
</dbReference>
<dbReference type="AlphaFoldDB" id="A0A9J6RHL6"/>
<dbReference type="GO" id="GO:0045333">
    <property type="term" value="P:cellular respiration"/>
    <property type="evidence" value="ECO:0007669"/>
    <property type="project" value="InterPro"/>
</dbReference>
<sequence length="143" mass="16115">MTSIERSALLPYSVDKIYQLINDVTAYPQFMDGCVGAELISQSDSHMQARLDLAKLGFSYSFTTRNELHYPHKIVMHLVDGPFSHFQGEWLLQPLSDEACKVSLRMSFQLKGAVLSLAAKKMFEPMANNLVDAIVKRAQQLYG</sequence>
<dbReference type="SUPFAM" id="SSF55961">
    <property type="entry name" value="Bet v1-like"/>
    <property type="match status" value="1"/>
</dbReference>
<dbReference type="Pfam" id="PF03364">
    <property type="entry name" value="Polyketide_cyc"/>
    <property type="match status" value="1"/>
</dbReference>
<dbReference type="PANTHER" id="PTHR12901:SF10">
    <property type="entry name" value="COENZYME Q-BINDING PROTEIN COQ10, MITOCHONDRIAL"/>
    <property type="match status" value="1"/>
</dbReference>